<keyword evidence="7" id="KW-0406">Ion transport</keyword>
<evidence type="ECO:0000256" key="10">
    <source>
        <dbReference type="SAM" id="Phobius"/>
    </source>
</evidence>
<feature type="transmembrane region" description="Helical" evidence="10">
    <location>
        <begin position="292"/>
        <end position="310"/>
    </location>
</feature>
<dbReference type="AlphaFoldDB" id="A0A397IIM9"/>
<feature type="transmembrane region" description="Helical" evidence="10">
    <location>
        <begin position="322"/>
        <end position="345"/>
    </location>
</feature>
<reference evidence="13 14" key="1">
    <citation type="submission" date="2018-08" db="EMBL/GenBank/DDBJ databases">
        <title>Genome and evolution of the arbuscular mycorrhizal fungus Diversispora epigaea (formerly Glomus versiforme) and its bacterial endosymbionts.</title>
        <authorList>
            <person name="Sun X."/>
            <person name="Fei Z."/>
            <person name="Harrison M."/>
        </authorList>
    </citation>
    <scope>NUCLEOTIDE SEQUENCE [LARGE SCALE GENOMIC DNA]</scope>
    <source>
        <strain evidence="13 14">IT104</strain>
    </source>
</reference>
<evidence type="ECO:0008006" key="15">
    <source>
        <dbReference type="Google" id="ProtNLM"/>
    </source>
</evidence>
<feature type="transmembrane region" description="Helical" evidence="10">
    <location>
        <begin position="365"/>
        <end position="392"/>
    </location>
</feature>
<evidence type="ECO:0000313" key="13">
    <source>
        <dbReference type="EMBL" id="RHZ75725.1"/>
    </source>
</evidence>
<evidence type="ECO:0000256" key="3">
    <source>
        <dbReference type="ARBA" id="ARBA00022538"/>
    </source>
</evidence>
<evidence type="ECO:0000256" key="1">
    <source>
        <dbReference type="ARBA" id="ARBA00004141"/>
    </source>
</evidence>
<dbReference type="InterPro" id="IPR003855">
    <property type="entry name" value="K+_transporter"/>
</dbReference>
<evidence type="ECO:0000256" key="7">
    <source>
        <dbReference type="ARBA" id="ARBA00023065"/>
    </source>
</evidence>
<evidence type="ECO:0000256" key="4">
    <source>
        <dbReference type="ARBA" id="ARBA00022692"/>
    </source>
</evidence>
<dbReference type="OrthoDB" id="504708at2759"/>
<dbReference type="EMBL" id="PQFF01000197">
    <property type="protein sequence ID" value="RHZ75725.1"/>
    <property type="molecule type" value="Genomic_DNA"/>
</dbReference>
<evidence type="ECO:0000256" key="2">
    <source>
        <dbReference type="ARBA" id="ARBA00022448"/>
    </source>
</evidence>
<dbReference type="Pfam" id="PF22776">
    <property type="entry name" value="K_trans_C"/>
    <property type="match status" value="1"/>
</dbReference>
<feature type="domain" description="K+ potassium transporter integral membrane" evidence="11">
    <location>
        <begin position="61"/>
        <end position="543"/>
    </location>
</feature>
<keyword evidence="2" id="KW-0813">Transport</keyword>
<feature type="transmembrane region" description="Helical" evidence="10">
    <location>
        <begin position="94"/>
        <end position="115"/>
    </location>
</feature>
<feature type="transmembrane region" description="Helical" evidence="10">
    <location>
        <begin position="503"/>
        <end position="523"/>
    </location>
</feature>
<proteinExistence type="predicted"/>
<evidence type="ECO:0000259" key="12">
    <source>
        <dbReference type="Pfam" id="PF22776"/>
    </source>
</evidence>
<evidence type="ECO:0000256" key="6">
    <source>
        <dbReference type="ARBA" id="ARBA00022989"/>
    </source>
</evidence>
<dbReference type="GO" id="GO:0016020">
    <property type="term" value="C:membrane"/>
    <property type="evidence" value="ECO:0007669"/>
    <property type="project" value="UniProtKB-SubCell"/>
</dbReference>
<dbReference type="STRING" id="1348612.A0A397IIM9"/>
<keyword evidence="6 10" id="KW-1133">Transmembrane helix</keyword>
<evidence type="ECO:0000256" key="8">
    <source>
        <dbReference type="ARBA" id="ARBA00023136"/>
    </source>
</evidence>
<feature type="transmembrane region" description="Helical" evidence="10">
    <location>
        <begin position="475"/>
        <end position="497"/>
    </location>
</feature>
<dbReference type="Pfam" id="PF02705">
    <property type="entry name" value="K_trans"/>
    <property type="match status" value="1"/>
</dbReference>
<feature type="domain" description="K+ potassium transporter C-terminal" evidence="12">
    <location>
        <begin position="606"/>
        <end position="767"/>
    </location>
</feature>
<feature type="transmembrane region" description="Helical" evidence="10">
    <location>
        <begin position="443"/>
        <end position="468"/>
    </location>
</feature>
<name>A0A397IIM9_9GLOM</name>
<feature type="transmembrane region" description="Helical" evidence="10">
    <location>
        <begin position="243"/>
        <end position="263"/>
    </location>
</feature>
<dbReference type="GO" id="GO:0015079">
    <property type="term" value="F:potassium ion transmembrane transporter activity"/>
    <property type="evidence" value="ECO:0007669"/>
    <property type="project" value="InterPro"/>
</dbReference>
<keyword evidence="14" id="KW-1185">Reference proteome</keyword>
<feature type="compositionally biased region" description="Acidic residues" evidence="9">
    <location>
        <begin position="549"/>
        <end position="559"/>
    </location>
</feature>
<evidence type="ECO:0000256" key="9">
    <source>
        <dbReference type="SAM" id="MobiDB-lite"/>
    </source>
</evidence>
<feature type="transmembrane region" description="Helical" evidence="10">
    <location>
        <begin position="217"/>
        <end position="236"/>
    </location>
</feature>
<evidence type="ECO:0000259" key="11">
    <source>
        <dbReference type="Pfam" id="PF02705"/>
    </source>
</evidence>
<feature type="transmembrane region" description="Helical" evidence="10">
    <location>
        <begin position="413"/>
        <end position="437"/>
    </location>
</feature>
<dbReference type="InterPro" id="IPR053952">
    <property type="entry name" value="K_trans_C"/>
</dbReference>
<feature type="region of interest" description="Disordered" evidence="9">
    <location>
        <begin position="549"/>
        <end position="576"/>
    </location>
</feature>
<dbReference type="PANTHER" id="PTHR30540:SF83">
    <property type="entry name" value="K+ POTASSIUM TRANSPORTER"/>
    <property type="match status" value="1"/>
</dbReference>
<protein>
    <recommendedName>
        <fullName evidence="15">Potassium transporter</fullName>
    </recommendedName>
</protein>
<comment type="subcellular location">
    <subcellularLocation>
        <location evidence="1">Membrane</location>
        <topology evidence="1">Multi-pass membrane protein</topology>
    </subcellularLocation>
</comment>
<gene>
    <name evidence="13" type="ORF">Glove_212g226</name>
</gene>
<dbReference type="PANTHER" id="PTHR30540">
    <property type="entry name" value="OSMOTIC STRESS POTASSIUM TRANSPORTER"/>
    <property type="match status" value="1"/>
</dbReference>
<comment type="caution">
    <text evidence="13">The sequence shown here is derived from an EMBL/GenBank/DDBJ whole genome shotgun (WGS) entry which is preliminary data.</text>
</comment>
<dbReference type="InterPro" id="IPR053951">
    <property type="entry name" value="K_trans_N"/>
</dbReference>
<accession>A0A397IIM9</accession>
<keyword evidence="4 10" id="KW-0812">Transmembrane</keyword>
<organism evidence="13 14">
    <name type="scientific">Diversispora epigaea</name>
    <dbReference type="NCBI Taxonomy" id="1348612"/>
    <lineage>
        <taxon>Eukaryota</taxon>
        <taxon>Fungi</taxon>
        <taxon>Fungi incertae sedis</taxon>
        <taxon>Mucoromycota</taxon>
        <taxon>Glomeromycotina</taxon>
        <taxon>Glomeromycetes</taxon>
        <taxon>Diversisporales</taxon>
        <taxon>Diversisporaceae</taxon>
        <taxon>Diversispora</taxon>
    </lineage>
</organism>
<keyword evidence="5" id="KW-0630">Potassium</keyword>
<keyword evidence="3" id="KW-0633">Potassium transport</keyword>
<feature type="transmembrane region" description="Helical" evidence="10">
    <location>
        <begin position="180"/>
        <end position="205"/>
    </location>
</feature>
<evidence type="ECO:0000313" key="14">
    <source>
        <dbReference type="Proteomes" id="UP000266861"/>
    </source>
</evidence>
<dbReference type="NCBIfam" id="TIGR00794">
    <property type="entry name" value="kup"/>
    <property type="match status" value="1"/>
</dbReference>
<evidence type="ECO:0000256" key="5">
    <source>
        <dbReference type="ARBA" id="ARBA00022958"/>
    </source>
</evidence>
<keyword evidence="8 10" id="KW-0472">Membrane</keyword>
<dbReference type="Proteomes" id="UP000266861">
    <property type="component" value="Unassembled WGS sequence"/>
</dbReference>
<sequence length="769" mass="86186">MYRNRLIINNTKSFVVPNSQNNKQKKMTDNNYLKGDEKNEDLENRRKIQKTFGFLGNLILAYKTTGTVYGDIGTSPLYVYTSIFHDPPTDPRDVYGTLSLILWSLAIIPFLKYVFIILRADDNGEGGTFALYSLLSRHSGLTLRGGNGDDLTITNHDSMSVYSNKEKPNFIKRSKLVQRVLLVLVLFGTSFVLSDGLLTPAISVLSAVEGIGVPVPSLKNAIVPISCFVIICLFLAQRMRRLAILFAPIVSLWFISIATIGIWNISHHPSILKAINPYYAFEYFIRNGSSSYHVLGGVLLSLTGVEAMFADLGHFNRISIQICFTFFVFPSISLAYLGQGARLILDPAVSENTFWLTLPATNGPIYWIVFILATLATTIASQSMILATFSLVHQAMQLDCLPNLKTVHISKKIEGSIYIPQINYVLLVFILIIIIAFKTSANLTIAFGMAVAGVMIISTIFYSIVICVVFKLPAIVSIVFFLVFGFIDAAFLGATLVKVKSGGWFTLCTSTLLCFIMLVWKWGTTLKVKYELRNKTKLDDIFASNFPEQEEQEEQEAQEQEAREEQESDSGDSSQIDKISQTIVRQRSKNIQLQLLSTGFPINRIPGIGLFYKEAGMGVPLSFCHFIRHFPTVPEVLIFITIRPIPIPLVGEEDRLVVKKVGHYKKVYQVTGRYGYMENISQGEEFITKLITAICEIDPIAGTILEDLKNEVVTYVVGHQELVARSNSSLWKQVFLEVYSFLARNSRQVYTNWKIPVDDIIEVGMKIVV</sequence>
<feature type="region of interest" description="Disordered" evidence="9">
    <location>
        <begin position="18"/>
        <end position="40"/>
    </location>
</feature>